<name>A0A4U5V1Q4_COLLU</name>
<organism evidence="1 2">
    <name type="scientific">Collichthys lucidus</name>
    <name type="common">Big head croaker</name>
    <name type="synonym">Sciaena lucida</name>
    <dbReference type="NCBI Taxonomy" id="240159"/>
    <lineage>
        <taxon>Eukaryota</taxon>
        <taxon>Metazoa</taxon>
        <taxon>Chordata</taxon>
        <taxon>Craniata</taxon>
        <taxon>Vertebrata</taxon>
        <taxon>Euteleostomi</taxon>
        <taxon>Actinopterygii</taxon>
        <taxon>Neopterygii</taxon>
        <taxon>Teleostei</taxon>
        <taxon>Neoteleostei</taxon>
        <taxon>Acanthomorphata</taxon>
        <taxon>Eupercaria</taxon>
        <taxon>Sciaenidae</taxon>
        <taxon>Collichthys</taxon>
    </lineage>
</organism>
<proteinExistence type="predicted"/>
<dbReference type="Proteomes" id="UP000298787">
    <property type="component" value="Chromosome 13"/>
</dbReference>
<reference evidence="1 2" key="1">
    <citation type="submission" date="2019-01" db="EMBL/GenBank/DDBJ databases">
        <title>Genome Assembly of Collichthys lucidus.</title>
        <authorList>
            <person name="Cai M."/>
            <person name="Xiao S."/>
        </authorList>
    </citation>
    <scope>NUCLEOTIDE SEQUENCE [LARGE SCALE GENOMIC DNA]</scope>
    <source>
        <strain evidence="1">JT15FE1705JMU</strain>
        <tissue evidence="1">Muscle</tissue>
    </source>
</reference>
<accession>A0A4U5V1Q4</accession>
<dbReference type="EMBL" id="CM014090">
    <property type="protein sequence ID" value="TKS81071.1"/>
    <property type="molecule type" value="Genomic_DNA"/>
</dbReference>
<protein>
    <submittedName>
        <fullName evidence="1">Uncharacterized protein</fullName>
    </submittedName>
</protein>
<keyword evidence="2" id="KW-1185">Reference proteome</keyword>
<evidence type="ECO:0000313" key="2">
    <source>
        <dbReference type="Proteomes" id="UP000298787"/>
    </source>
</evidence>
<gene>
    <name evidence="1" type="ORF">D9C73_015175</name>
</gene>
<dbReference type="AlphaFoldDB" id="A0A4U5V1Q4"/>
<sequence>MVIFRVRTQLLVDWEVLVAVVVELNHPNQAMAILEVVEDISKVSFLVTEEVTPNSSTQPKQPSTVHCRVSLVEEEEEEEVPTEVVLQQDARANSVGEGSRGSLEIQCDLKKPWCYCMI</sequence>
<evidence type="ECO:0000313" key="1">
    <source>
        <dbReference type="EMBL" id="TKS81071.1"/>
    </source>
</evidence>